<evidence type="ECO:0000313" key="4">
    <source>
        <dbReference type="Proteomes" id="UP000249873"/>
    </source>
</evidence>
<name>A0A2Z4GES9_9BACT</name>
<feature type="domain" description="NAD-dependent epimerase/dehydratase" evidence="2">
    <location>
        <begin position="3"/>
        <end position="261"/>
    </location>
</feature>
<evidence type="ECO:0000259" key="2">
    <source>
        <dbReference type="Pfam" id="PF01370"/>
    </source>
</evidence>
<dbReference type="AlphaFoldDB" id="A0A2Z4GES9"/>
<dbReference type="SUPFAM" id="SSF51735">
    <property type="entry name" value="NAD(P)-binding Rossmann-fold domains"/>
    <property type="match status" value="1"/>
</dbReference>
<evidence type="ECO:0000313" key="3">
    <source>
        <dbReference type="EMBL" id="AWV99849.1"/>
    </source>
</evidence>
<keyword evidence="1" id="KW-0520">NAD</keyword>
<sequence>MKILITGAAGFIGFHLTQTLLDEGNEVVGIDNLNDYYDIELKRDRLKECGILKESIIYNSQLKSITKLNYSFYLLDITDKTSLLNLFRNNSFDIVINLAAQAGVRFSLENPYTYVENNIVGFLNVLECCKEFPPEKLLYASSSSVYGKNIDQPFSTKQNVDSPVSMYAVTKKTNELMAHAYSELYNFNTIGLRFFTVYGPWGRPDMAPFLFANAIVRNEKIKVFNHGNMKRDFTYVDDIVKNIAILTTKPSYQKYQILNIGNNKPVQLLYFIECLEKSFKKNVDKVFMELQPGDLKDTWAEINDLIEITGYTPETNIEDGVQHFADWFQDYYKTSFEEV</sequence>
<dbReference type="PANTHER" id="PTHR43574">
    <property type="entry name" value="EPIMERASE-RELATED"/>
    <property type="match status" value="1"/>
</dbReference>
<keyword evidence="4" id="KW-1185">Reference proteome</keyword>
<dbReference type="Gene3D" id="3.90.25.10">
    <property type="entry name" value="UDP-galactose 4-epimerase, domain 1"/>
    <property type="match status" value="1"/>
</dbReference>
<dbReference type="Proteomes" id="UP000249873">
    <property type="component" value="Chromosome"/>
</dbReference>
<dbReference type="EMBL" id="CP029480">
    <property type="protein sequence ID" value="AWV99849.1"/>
    <property type="molecule type" value="Genomic_DNA"/>
</dbReference>
<reference evidence="3 4" key="1">
    <citation type="submission" date="2018-05" db="EMBL/GenBank/DDBJ databases">
        <title>Complete genome sequence of Arcticibacterium luteifluviistationis SM1504T, a cytophagaceae bacterium isolated from Arctic surface seawater.</title>
        <authorList>
            <person name="Li Y."/>
            <person name="Qin Q.-L."/>
        </authorList>
    </citation>
    <scope>NUCLEOTIDE SEQUENCE [LARGE SCALE GENOMIC DNA]</scope>
    <source>
        <strain evidence="3 4">SM1504</strain>
    </source>
</reference>
<dbReference type="InterPro" id="IPR036291">
    <property type="entry name" value="NAD(P)-bd_dom_sf"/>
</dbReference>
<dbReference type="Gene3D" id="3.40.50.720">
    <property type="entry name" value="NAD(P)-binding Rossmann-like Domain"/>
    <property type="match status" value="1"/>
</dbReference>
<dbReference type="Pfam" id="PF01370">
    <property type="entry name" value="Epimerase"/>
    <property type="match status" value="1"/>
</dbReference>
<dbReference type="OrthoDB" id="9811743at2"/>
<gene>
    <name evidence="3" type="ORF">DJ013_17390</name>
</gene>
<protein>
    <submittedName>
        <fullName evidence="3">NAD-dependent epimerase</fullName>
    </submittedName>
</protein>
<dbReference type="KEGG" id="als:DJ013_17390"/>
<dbReference type="RefSeq" id="WP_111373217.1">
    <property type="nucleotide sequence ID" value="NZ_CP029480.1"/>
</dbReference>
<organism evidence="3 4">
    <name type="scientific">Arcticibacterium luteifluviistationis</name>
    <dbReference type="NCBI Taxonomy" id="1784714"/>
    <lineage>
        <taxon>Bacteria</taxon>
        <taxon>Pseudomonadati</taxon>
        <taxon>Bacteroidota</taxon>
        <taxon>Cytophagia</taxon>
        <taxon>Cytophagales</taxon>
        <taxon>Leadbetterellaceae</taxon>
        <taxon>Arcticibacterium</taxon>
    </lineage>
</organism>
<dbReference type="PRINTS" id="PR01713">
    <property type="entry name" value="NUCEPIMERASE"/>
</dbReference>
<accession>A0A2Z4GES9</accession>
<dbReference type="InterPro" id="IPR001509">
    <property type="entry name" value="Epimerase_deHydtase"/>
</dbReference>
<proteinExistence type="predicted"/>
<evidence type="ECO:0000256" key="1">
    <source>
        <dbReference type="ARBA" id="ARBA00023027"/>
    </source>
</evidence>